<dbReference type="GeneID" id="25365804"/>
<gene>
    <name evidence="1" type="ORF">AUEXF2481DRAFT_37276</name>
</gene>
<accession>A0A074YJ71</accession>
<name>A0A074YJ71_AURSE</name>
<keyword evidence="2" id="KW-1185">Reference proteome</keyword>
<reference evidence="1 2" key="1">
    <citation type="journal article" date="2014" name="BMC Genomics">
        <title>Genome sequencing of four Aureobasidium pullulans varieties: biotechnological potential, stress tolerance, and description of new species.</title>
        <authorList>
            <person name="Gostin Ar C."/>
            <person name="Ohm R.A."/>
            <person name="Kogej T."/>
            <person name="Sonjak S."/>
            <person name="Turk M."/>
            <person name="Zajc J."/>
            <person name="Zalar P."/>
            <person name="Grube M."/>
            <person name="Sun H."/>
            <person name="Han J."/>
            <person name="Sharma A."/>
            <person name="Chiniquy J."/>
            <person name="Ngan C.Y."/>
            <person name="Lipzen A."/>
            <person name="Barry K."/>
            <person name="Grigoriev I.V."/>
            <person name="Gunde-Cimerman N."/>
        </authorList>
    </citation>
    <scope>NUCLEOTIDE SEQUENCE [LARGE SCALE GENOMIC DNA]</scope>
    <source>
        <strain evidence="1 2">EXF-2481</strain>
    </source>
</reference>
<dbReference type="RefSeq" id="XP_013346306.1">
    <property type="nucleotide sequence ID" value="XM_013490852.1"/>
</dbReference>
<dbReference type="InParanoid" id="A0A074YJ71"/>
<proteinExistence type="predicted"/>
<evidence type="ECO:0000313" key="1">
    <source>
        <dbReference type="EMBL" id="KEQ97740.1"/>
    </source>
</evidence>
<dbReference type="EMBL" id="KL584753">
    <property type="protein sequence ID" value="KEQ97740.1"/>
    <property type="molecule type" value="Genomic_DNA"/>
</dbReference>
<dbReference type="HOGENOM" id="CLU_2704426_0_0_1"/>
<dbReference type="AlphaFoldDB" id="A0A074YJ71"/>
<evidence type="ECO:0000313" key="2">
    <source>
        <dbReference type="Proteomes" id="UP000030641"/>
    </source>
</evidence>
<sequence>MSHARSRLSGLCFRLADAKFRARRLASIYSEARMFFSLKHPPTPNTAVDCRCQTLYASVMLICATLDGCCNSL</sequence>
<dbReference type="Proteomes" id="UP000030641">
    <property type="component" value="Unassembled WGS sequence"/>
</dbReference>
<organism evidence="1 2">
    <name type="scientific">Aureobasidium subglaciale (strain EXF-2481)</name>
    <name type="common">Aureobasidium pullulans var. subglaciale</name>
    <dbReference type="NCBI Taxonomy" id="1043005"/>
    <lineage>
        <taxon>Eukaryota</taxon>
        <taxon>Fungi</taxon>
        <taxon>Dikarya</taxon>
        <taxon>Ascomycota</taxon>
        <taxon>Pezizomycotina</taxon>
        <taxon>Dothideomycetes</taxon>
        <taxon>Dothideomycetidae</taxon>
        <taxon>Dothideales</taxon>
        <taxon>Saccotheciaceae</taxon>
        <taxon>Aureobasidium</taxon>
    </lineage>
</organism>
<protein>
    <submittedName>
        <fullName evidence="1">Uncharacterized protein</fullName>
    </submittedName>
</protein>